<evidence type="ECO:0000259" key="2">
    <source>
        <dbReference type="Pfam" id="PF02308"/>
    </source>
</evidence>
<keyword evidence="1" id="KW-0812">Transmembrane</keyword>
<proteinExistence type="predicted"/>
<feature type="transmembrane region" description="Helical" evidence="1">
    <location>
        <begin position="145"/>
        <end position="163"/>
    </location>
</feature>
<evidence type="ECO:0000259" key="3">
    <source>
        <dbReference type="Pfam" id="PF13194"/>
    </source>
</evidence>
<feature type="transmembrane region" description="Helical" evidence="1">
    <location>
        <begin position="334"/>
        <end position="356"/>
    </location>
</feature>
<dbReference type="PANTHER" id="PTHR39084">
    <property type="entry name" value="MEMBRANE PROTEIN-RELATED"/>
    <property type="match status" value="1"/>
</dbReference>
<feature type="domain" description="MgtC/SapB/SrpB/YhiD N-terminal" evidence="2">
    <location>
        <begin position="13"/>
        <end position="125"/>
    </location>
</feature>
<feature type="transmembrane region" description="Helical" evidence="1">
    <location>
        <begin position="304"/>
        <end position="322"/>
    </location>
</feature>
<dbReference type="EMBL" id="PSNX01000004">
    <property type="protein sequence ID" value="PPE67178.1"/>
    <property type="molecule type" value="Genomic_DNA"/>
</dbReference>
<dbReference type="Proteomes" id="UP000238605">
    <property type="component" value="Unassembled WGS sequence"/>
</dbReference>
<evidence type="ECO:0000313" key="5">
    <source>
        <dbReference type="Proteomes" id="UP000238605"/>
    </source>
</evidence>
<gene>
    <name evidence="4" type="ORF">C1704_05625</name>
</gene>
<dbReference type="InterPro" id="IPR049177">
    <property type="entry name" value="MgtC_SapB_SrpB_YhiD_N"/>
</dbReference>
<name>A0A2S5SX37_9BURK</name>
<dbReference type="InterPro" id="IPR025105">
    <property type="entry name" value="DUF4010"/>
</dbReference>
<feature type="transmembrane region" description="Helical" evidence="1">
    <location>
        <begin position="264"/>
        <end position="284"/>
    </location>
</feature>
<reference evidence="4 5" key="1">
    <citation type="submission" date="2018-02" db="EMBL/GenBank/DDBJ databases">
        <title>Reclassifiation of [Polyangium] brachysporum DSM 7029 as Guopingzhaonella breviflexa gen. nov., sp. nov., a member of the family Comamonadaceae.</title>
        <authorList>
            <person name="Tang B."/>
        </authorList>
    </citation>
    <scope>NUCLEOTIDE SEQUENCE [LARGE SCALE GENOMIC DNA]</scope>
    <source>
        <strain evidence="4 5">BCRC 80649</strain>
    </source>
</reference>
<feature type="domain" description="DUF4010" evidence="3">
    <location>
        <begin position="180"/>
        <end position="389"/>
    </location>
</feature>
<feature type="transmembrane region" description="Helical" evidence="1">
    <location>
        <begin position="202"/>
        <end position="221"/>
    </location>
</feature>
<feature type="transmembrane region" description="Helical" evidence="1">
    <location>
        <begin position="233"/>
        <end position="258"/>
    </location>
</feature>
<keyword evidence="1" id="KW-0472">Membrane</keyword>
<feature type="transmembrane region" description="Helical" evidence="1">
    <location>
        <begin position="363"/>
        <end position="387"/>
    </location>
</feature>
<keyword evidence="5" id="KW-1185">Reference proteome</keyword>
<sequence>MDIAELPSQWLGLAVALGCGLLIGLERERRKGQGPTRQPAGIRSFSLAALAGALAQALQQPALVFAGALMIIALATVAYLKSRSDDPGLTTELALFATYLVGVLAVASPALGAACGAGVAALLAARGWLHRVSTQLLSEQEVQDLLLLAALALVVVPLLPARPLPWLGGIQPRSLGLLVVLILALQAIGHVATRWLGPRLGLAASGFFSGFVSSTATVATMGARHRARPDQPAWHASAGVMSGAATWLQALLMSVALAPAAGAALAPSALAGACTALGAGWVLLRLSHTSATADASDDVRPLRLREAAIVAAVLAGVAWVVAQAQQHFGTTGLFAGVALAALADAHAPVVSGAALFQAGRVDASTLLACMLLAIGVNTASRCVVAWLSGGFAYAWRVAAGLGSAAVAAGAMGWMTLAAGV</sequence>
<accession>A0A2S5SX37</accession>
<keyword evidence="1" id="KW-1133">Transmembrane helix</keyword>
<feature type="transmembrane region" description="Helical" evidence="1">
    <location>
        <begin position="64"/>
        <end position="81"/>
    </location>
</feature>
<dbReference type="Pfam" id="PF02308">
    <property type="entry name" value="MgtC"/>
    <property type="match status" value="1"/>
</dbReference>
<protein>
    <submittedName>
        <fullName evidence="4">Uncharacterized protein</fullName>
    </submittedName>
</protein>
<organism evidence="4 5">
    <name type="scientific">Caldimonas caldifontis</name>
    <dbReference type="NCBI Taxonomy" id="1452508"/>
    <lineage>
        <taxon>Bacteria</taxon>
        <taxon>Pseudomonadati</taxon>
        <taxon>Pseudomonadota</taxon>
        <taxon>Betaproteobacteria</taxon>
        <taxon>Burkholderiales</taxon>
        <taxon>Sphaerotilaceae</taxon>
        <taxon>Caldimonas</taxon>
    </lineage>
</organism>
<dbReference type="Pfam" id="PF13194">
    <property type="entry name" value="DUF4010"/>
    <property type="match status" value="1"/>
</dbReference>
<dbReference type="AlphaFoldDB" id="A0A2S5SX37"/>
<feature type="transmembrane region" description="Helical" evidence="1">
    <location>
        <begin position="6"/>
        <end position="25"/>
    </location>
</feature>
<evidence type="ECO:0000313" key="4">
    <source>
        <dbReference type="EMBL" id="PPE67178.1"/>
    </source>
</evidence>
<feature type="transmembrane region" description="Helical" evidence="1">
    <location>
        <begin position="93"/>
        <end position="125"/>
    </location>
</feature>
<dbReference type="OrthoDB" id="9813718at2"/>
<feature type="transmembrane region" description="Helical" evidence="1">
    <location>
        <begin position="393"/>
        <end position="416"/>
    </location>
</feature>
<comment type="caution">
    <text evidence="4">The sequence shown here is derived from an EMBL/GenBank/DDBJ whole genome shotgun (WGS) entry which is preliminary data.</text>
</comment>
<evidence type="ECO:0000256" key="1">
    <source>
        <dbReference type="SAM" id="Phobius"/>
    </source>
</evidence>
<dbReference type="PANTHER" id="PTHR39084:SF1">
    <property type="entry name" value="DUF4010 DOMAIN-CONTAINING PROTEIN"/>
    <property type="match status" value="1"/>
</dbReference>
<feature type="transmembrane region" description="Helical" evidence="1">
    <location>
        <begin position="175"/>
        <end position="196"/>
    </location>
</feature>